<protein>
    <submittedName>
        <fullName evidence="2">PadR family transcriptional regulator</fullName>
    </submittedName>
</protein>
<reference evidence="2 3" key="1">
    <citation type="journal article" date="2014" name="J. Microbiol.">
        <title>Diaminobutyricibacter tongyongensis gen. nov., sp. nov. and Homoserinibacter gongjuensis gen. nov., sp. nov. belong to the family Microbacteriaceae.</title>
        <authorList>
            <person name="Kim S.J."/>
            <person name="Ahn J.H."/>
            <person name="Weon H.Y."/>
            <person name="Hamada M."/>
            <person name="Suzuki K."/>
            <person name="Kwon S.W."/>
        </authorList>
    </citation>
    <scope>NUCLEOTIDE SEQUENCE [LARGE SCALE GENOMIC DNA]</scope>
    <source>
        <strain evidence="2 3">NBRC 108724</strain>
    </source>
</reference>
<dbReference type="Gene3D" id="1.10.10.10">
    <property type="entry name" value="Winged helix-like DNA-binding domain superfamily/Winged helix DNA-binding domain"/>
    <property type="match status" value="1"/>
</dbReference>
<dbReference type="EMBL" id="JAAGWY010000002">
    <property type="protein sequence ID" value="NEN06027.1"/>
    <property type="molecule type" value="Genomic_DNA"/>
</dbReference>
<proteinExistence type="predicted"/>
<evidence type="ECO:0000259" key="1">
    <source>
        <dbReference type="Pfam" id="PF03551"/>
    </source>
</evidence>
<evidence type="ECO:0000313" key="3">
    <source>
        <dbReference type="Proteomes" id="UP000474967"/>
    </source>
</evidence>
<dbReference type="RefSeq" id="WP_163289486.1">
    <property type="nucleotide sequence ID" value="NZ_JAAGWY010000002.1"/>
</dbReference>
<dbReference type="SUPFAM" id="SSF46785">
    <property type="entry name" value="Winged helix' DNA-binding domain"/>
    <property type="match status" value="1"/>
</dbReference>
<dbReference type="PANTHER" id="PTHR43252:SF7">
    <property type="entry name" value="TRANSCRIPTIONAL REGULATOR YQJI"/>
    <property type="match status" value="1"/>
</dbReference>
<comment type="caution">
    <text evidence="2">The sequence shown here is derived from an EMBL/GenBank/DDBJ whole genome shotgun (WGS) entry which is preliminary data.</text>
</comment>
<dbReference type="AlphaFoldDB" id="A0A6L9XXT3"/>
<gene>
    <name evidence="2" type="ORF">G3T36_09080</name>
</gene>
<name>A0A6L9XXT3_9MICO</name>
<dbReference type="PANTHER" id="PTHR43252">
    <property type="entry name" value="TRANSCRIPTIONAL REGULATOR YQJI"/>
    <property type="match status" value="1"/>
</dbReference>
<keyword evidence="3" id="KW-1185">Reference proteome</keyword>
<accession>A0A6L9XXT3</accession>
<evidence type="ECO:0000313" key="2">
    <source>
        <dbReference type="EMBL" id="NEN06027.1"/>
    </source>
</evidence>
<sequence length="190" mass="21830">MSSIRLFILGSLDERGPMHGHQLRLLAEQEHVNLWTDITVGALYGAIKRLAAEGLIVETRVEREGAYPERQVWQISEAGRESLRSMRLDGLRAIVIKPDPFDLALTKLDTDRLDHLPDTIQGRIQTLQAMIADTESHRIHVDKYLTKAEKFVMRHKTERLRAEVAWHNDLLQQLPDIIADERARKDTPDD</sequence>
<feature type="domain" description="Transcription regulator PadR N-terminal" evidence="1">
    <location>
        <begin position="8"/>
        <end position="84"/>
    </location>
</feature>
<organism evidence="2 3">
    <name type="scientific">Leifsonia tongyongensis</name>
    <dbReference type="NCBI Taxonomy" id="1268043"/>
    <lineage>
        <taxon>Bacteria</taxon>
        <taxon>Bacillati</taxon>
        <taxon>Actinomycetota</taxon>
        <taxon>Actinomycetes</taxon>
        <taxon>Micrococcales</taxon>
        <taxon>Microbacteriaceae</taxon>
        <taxon>Leifsonia</taxon>
    </lineage>
</organism>
<dbReference type="Pfam" id="PF03551">
    <property type="entry name" value="PadR"/>
    <property type="match status" value="1"/>
</dbReference>
<dbReference type="InterPro" id="IPR005149">
    <property type="entry name" value="Tscrpt_reg_PadR_N"/>
</dbReference>
<dbReference type="InterPro" id="IPR036390">
    <property type="entry name" value="WH_DNA-bd_sf"/>
</dbReference>
<dbReference type="InterPro" id="IPR036388">
    <property type="entry name" value="WH-like_DNA-bd_sf"/>
</dbReference>
<dbReference type="Proteomes" id="UP000474967">
    <property type="component" value="Unassembled WGS sequence"/>
</dbReference>